<dbReference type="GO" id="GO:0003677">
    <property type="term" value="F:DNA binding"/>
    <property type="evidence" value="ECO:0007669"/>
    <property type="project" value="InterPro"/>
</dbReference>
<dbReference type="AlphaFoldDB" id="A0A1Y4SSX3"/>
<dbReference type="InterPro" id="IPR010982">
    <property type="entry name" value="Lambda_DNA-bd_dom_sf"/>
</dbReference>
<gene>
    <name evidence="2" type="ORF">B5E75_12620</name>
</gene>
<proteinExistence type="predicted"/>
<evidence type="ECO:0000259" key="1">
    <source>
        <dbReference type="Pfam" id="PF13443"/>
    </source>
</evidence>
<evidence type="ECO:0000313" key="2">
    <source>
        <dbReference type="EMBL" id="OUQ32091.1"/>
    </source>
</evidence>
<evidence type="ECO:0000313" key="3">
    <source>
        <dbReference type="Proteomes" id="UP000195305"/>
    </source>
</evidence>
<dbReference type="SUPFAM" id="SSF47413">
    <property type="entry name" value="lambda repressor-like DNA-binding domains"/>
    <property type="match status" value="1"/>
</dbReference>
<dbReference type="InterPro" id="IPR001387">
    <property type="entry name" value="Cro/C1-type_HTH"/>
</dbReference>
<dbReference type="Pfam" id="PF13443">
    <property type="entry name" value="HTH_26"/>
    <property type="match status" value="1"/>
</dbReference>
<dbReference type="Gene3D" id="1.10.260.40">
    <property type="entry name" value="lambda repressor-like DNA-binding domains"/>
    <property type="match status" value="1"/>
</dbReference>
<sequence>MISYKPLYETMYKQGITEYALIYKEGISANTMYRIKQGKAITTKTIDTLCFILHCRVEDIIQYVENLKKDVC</sequence>
<comment type="caution">
    <text evidence="2">The sequence shown here is derived from an EMBL/GenBank/DDBJ whole genome shotgun (WGS) entry which is preliminary data.</text>
</comment>
<organism evidence="2 3">
    <name type="scientific">Massilimicrobiota timonensis</name>
    <dbReference type="NCBI Taxonomy" id="1776392"/>
    <lineage>
        <taxon>Bacteria</taxon>
        <taxon>Bacillati</taxon>
        <taxon>Bacillota</taxon>
        <taxon>Erysipelotrichia</taxon>
        <taxon>Erysipelotrichales</taxon>
        <taxon>Erysipelotrichaceae</taxon>
        <taxon>Massilimicrobiota</taxon>
    </lineage>
</organism>
<reference evidence="2 3" key="1">
    <citation type="journal article" date="2018" name="BMC Genomics">
        <title>Whole genome sequencing and function prediction of 133 gut anaerobes isolated from chicken caecum in pure cultures.</title>
        <authorList>
            <person name="Medvecky M."/>
            <person name="Cejkova D."/>
            <person name="Polansky O."/>
            <person name="Karasova D."/>
            <person name="Kubasova T."/>
            <person name="Cizek A."/>
            <person name="Rychlik I."/>
        </authorList>
    </citation>
    <scope>NUCLEOTIDE SEQUENCE [LARGE SCALE GENOMIC DNA]</scope>
    <source>
        <strain evidence="2 3">An13</strain>
    </source>
</reference>
<protein>
    <submittedName>
        <fullName evidence="2">Transcriptional regulator</fullName>
    </submittedName>
</protein>
<dbReference type="EMBL" id="NFLJ01000046">
    <property type="protein sequence ID" value="OUQ32091.1"/>
    <property type="molecule type" value="Genomic_DNA"/>
</dbReference>
<name>A0A1Y4SSX3_9FIRM</name>
<dbReference type="Proteomes" id="UP000195305">
    <property type="component" value="Unassembled WGS sequence"/>
</dbReference>
<keyword evidence="3" id="KW-1185">Reference proteome</keyword>
<dbReference type="OrthoDB" id="9807880at2"/>
<feature type="domain" description="HTH cro/C1-type" evidence="1">
    <location>
        <begin position="11"/>
        <end position="64"/>
    </location>
</feature>
<accession>A0A1Y4SSX3</accession>
<dbReference type="RefSeq" id="WP_087359816.1">
    <property type="nucleotide sequence ID" value="NZ_JACJKO010000038.1"/>
</dbReference>